<organism evidence="1 2">
    <name type="scientific">Pistacia integerrima</name>
    <dbReference type="NCBI Taxonomy" id="434235"/>
    <lineage>
        <taxon>Eukaryota</taxon>
        <taxon>Viridiplantae</taxon>
        <taxon>Streptophyta</taxon>
        <taxon>Embryophyta</taxon>
        <taxon>Tracheophyta</taxon>
        <taxon>Spermatophyta</taxon>
        <taxon>Magnoliopsida</taxon>
        <taxon>eudicotyledons</taxon>
        <taxon>Gunneridae</taxon>
        <taxon>Pentapetalae</taxon>
        <taxon>rosids</taxon>
        <taxon>malvids</taxon>
        <taxon>Sapindales</taxon>
        <taxon>Anacardiaceae</taxon>
        <taxon>Pistacia</taxon>
    </lineage>
</organism>
<reference evidence="2" key="1">
    <citation type="journal article" date="2023" name="G3 (Bethesda)">
        <title>Genome assembly and association tests identify interacting loci associated with vigor, precocity, and sex in interspecific pistachio rootstocks.</title>
        <authorList>
            <person name="Palmer W."/>
            <person name="Jacygrad E."/>
            <person name="Sagayaradj S."/>
            <person name="Cavanaugh K."/>
            <person name="Han R."/>
            <person name="Bertier L."/>
            <person name="Beede B."/>
            <person name="Kafkas S."/>
            <person name="Golino D."/>
            <person name="Preece J."/>
            <person name="Michelmore R."/>
        </authorList>
    </citation>
    <scope>NUCLEOTIDE SEQUENCE [LARGE SCALE GENOMIC DNA]</scope>
</reference>
<dbReference type="Proteomes" id="UP001163603">
    <property type="component" value="Chromosome 2"/>
</dbReference>
<proteinExistence type="predicted"/>
<keyword evidence="2" id="KW-1185">Reference proteome</keyword>
<name>A0ACC0ZDM7_9ROSI</name>
<comment type="caution">
    <text evidence="1">The sequence shown here is derived from an EMBL/GenBank/DDBJ whole genome shotgun (WGS) entry which is preliminary data.</text>
</comment>
<sequence length="243" mass="27669">MATAPMKSHPLHNFSLPFLKWGATTSATTQQHNRGRMPPPADSSEPDNDGDADHHNDSVRPHRVGSRSSRVQRLSFSSSTKAQKDESERLQKQTKGGEVEKNETEEEDEEHEHEEEEEVVVGKPWNLRPRKGVQEPLVIAGLMESHNHSGNNVNTKPKSMRLREMVESKGGHGEKREKSKFWLTLSREEIEEDIFVMTGSRPARRPRKRPKNIQKQLDNVFPGLWLVGLTVDAYRVTDAPMKK</sequence>
<gene>
    <name evidence="1" type="ORF">Pint_15819</name>
</gene>
<evidence type="ECO:0000313" key="1">
    <source>
        <dbReference type="EMBL" id="KAJ0048532.1"/>
    </source>
</evidence>
<accession>A0ACC0ZDM7</accession>
<protein>
    <submittedName>
        <fullName evidence="1">Uncharacterized protein</fullName>
    </submittedName>
</protein>
<evidence type="ECO:0000313" key="2">
    <source>
        <dbReference type="Proteomes" id="UP001163603"/>
    </source>
</evidence>
<dbReference type="EMBL" id="CM047737">
    <property type="protein sequence ID" value="KAJ0048532.1"/>
    <property type="molecule type" value="Genomic_DNA"/>
</dbReference>